<dbReference type="InterPro" id="IPR022385">
    <property type="entry name" value="Rhs_assc_core"/>
</dbReference>
<evidence type="ECO:0000313" key="3">
    <source>
        <dbReference type="EMBL" id="MCE9236279.1"/>
    </source>
</evidence>
<dbReference type="Gene3D" id="2.180.10.10">
    <property type="entry name" value="RHS repeat-associated core"/>
    <property type="match status" value="1"/>
</dbReference>
<reference evidence="3" key="1">
    <citation type="submission" date="2021-07" db="EMBL/GenBank/DDBJ databases">
        <title>Comparative genomics of Bacteroides fragilis group isolates reveals species-dependent resistance mechanisms and validates clinical tools for resistance prediction.</title>
        <authorList>
            <person name="Wallace M.J."/>
            <person name="Jean S."/>
            <person name="Wallace M.A."/>
            <person name="Carey-Ann B.D."/>
            <person name="Dantas G."/>
        </authorList>
    </citation>
    <scope>NUCLEOTIDE SEQUENCE</scope>
    <source>
        <strain evidence="3">BJH_160</strain>
    </source>
</reference>
<dbReference type="AlphaFoldDB" id="A0AAW4YZC8"/>
<dbReference type="InterPro" id="IPR050708">
    <property type="entry name" value="T6SS_VgrG/RHS"/>
</dbReference>
<keyword evidence="1" id="KW-0732">Signal</keyword>
<proteinExistence type="predicted"/>
<dbReference type="EMBL" id="JAHYQA010000002">
    <property type="protein sequence ID" value="MCE9236279.1"/>
    <property type="molecule type" value="Genomic_DNA"/>
</dbReference>
<evidence type="ECO:0000259" key="2">
    <source>
        <dbReference type="Pfam" id="PF20041"/>
    </source>
</evidence>
<dbReference type="NCBIfam" id="TIGR03696">
    <property type="entry name" value="Rhs_assc_core"/>
    <property type="match status" value="1"/>
</dbReference>
<protein>
    <submittedName>
        <fullName evidence="3">RHS repeat-associated core domain-containing protein</fullName>
    </submittedName>
</protein>
<dbReference type="InterPro" id="IPR045619">
    <property type="entry name" value="DUF6443"/>
</dbReference>
<dbReference type="Proteomes" id="UP001200544">
    <property type="component" value="Unassembled WGS sequence"/>
</dbReference>
<dbReference type="Pfam" id="PF20041">
    <property type="entry name" value="DUF6443"/>
    <property type="match status" value="1"/>
</dbReference>
<feature type="domain" description="DUF6443" evidence="2">
    <location>
        <begin position="43"/>
        <end position="153"/>
    </location>
</feature>
<dbReference type="CDD" id="cd05403">
    <property type="entry name" value="NT_KNTase_like"/>
    <property type="match status" value="1"/>
</dbReference>
<dbReference type="PANTHER" id="PTHR32305:SF15">
    <property type="entry name" value="PROTEIN RHSA-RELATED"/>
    <property type="match status" value="1"/>
</dbReference>
<organism evidence="3 4">
    <name type="scientific">Bacteroides thetaiotaomicron</name>
    <dbReference type="NCBI Taxonomy" id="818"/>
    <lineage>
        <taxon>Bacteria</taxon>
        <taxon>Pseudomonadati</taxon>
        <taxon>Bacteroidota</taxon>
        <taxon>Bacteroidia</taxon>
        <taxon>Bacteroidales</taxon>
        <taxon>Bacteroidaceae</taxon>
        <taxon>Bacteroides</taxon>
    </lineage>
</organism>
<dbReference type="PANTHER" id="PTHR32305">
    <property type="match status" value="1"/>
</dbReference>
<accession>A0AAW4YZC8</accession>
<sequence length="1098" mass="124585">MKNIFALMLLLPICSTLSGKENLPFTTTNVDSLNINRSFIHTQTMLSPNADSMLQEFQYFDGLGKPVQTVSQGISPAKGDLVSTSTYDSMGRISKQWLPLHVLGNNGAFLSDPFNSTVKQYADNAPYQYTEYDHLPESRIILQQDAGEAWKKNPVLIHYLTNESNTVLNCIRYQVNDKGTLYEDGVYDPGELRVIQSTDEDGKSSYTFTDKEDRTVLIREMDGTKQHDTHYVYDIKGNLCYVLSPMYQESQDLSLYAYQYSYDNKNRCIMKKMPGGNLNRYAYDKADRLICYQDHYQQQYSKWIISIPDQKGREVIKGVSVSSSINVPPISNTLVYAERYQGEGAMKSGYIIHDLLDMLNSEPKEVNYYDDYSFLSDYESTNTQQSLKYSFEDFPSWLKNKEKGFSALTIEPVGLQSGKRSYLDNNTYLLTALYYDKKGRIVQKRGTNHLGGYDIYFYSYTFTGLTKGQVHIQFDSNKKTIVAEYYNYEYDGGERLKQVIYRLNGGQEIVLAENEYDNLCRLKNVILNNGASTLNYNYNIRNWITSIDSPFFKQKLHYTDGAGSPCYNGNISSITWQTASSGISGYKFSYDDLNRMKDAIYGEGNNLNENSNHFNEQITGYDKNGNILGLKRFGQTSQNDYGLIDDLLLSYTGNRLFAVKDNAVNSAYAGNFEFSNGADKSVEYNYDVSGNLKNDLNKKITDIQYNYLNLPSLIKFENGSNISYLYSPEGAKLRTIHVTDKDTLMTDYCGNVIYENEIPVKLLTEVGYITLTDAVHHYFLQDYQGNNRVVIDNNNNVEEVNHYYPFGGVFASTSSVQPFKYNGKELDRKNGLDWYDYGARMYDAALGRFTTSDPSAENYYGSSPYIYCGNNPVTRIDPNGKDWIEDPYGGLLWDVTAISRETTREGWSYIGTTLPEDAGRYRILEEINGKLYHKNTINPLASLVNAIAGEDIMVEKKAYDPVEDHMMQQAIETGAEMAVGEIGGKLIKRGFKALTRSNNSIIKAASENLLNANEVLRIENAATRIGKPINVVGSRASGKATGYSDWDYIIEGLTNKEWKRIKNSLPGAKSIIDNTPRRIDIIKEPLDISRPYIKISPK</sequence>
<comment type="caution">
    <text evidence="3">The sequence shown here is derived from an EMBL/GenBank/DDBJ whole genome shotgun (WGS) entry which is preliminary data.</text>
</comment>
<feature type="signal peptide" evidence="1">
    <location>
        <begin position="1"/>
        <end position="19"/>
    </location>
</feature>
<evidence type="ECO:0000256" key="1">
    <source>
        <dbReference type="SAM" id="SignalP"/>
    </source>
</evidence>
<name>A0AAW4YZC8_BACT4</name>
<evidence type="ECO:0000313" key="4">
    <source>
        <dbReference type="Proteomes" id="UP001200544"/>
    </source>
</evidence>
<feature type="chain" id="PRO_5043509743" evidence="1">
    <location>
        <begin position="20"/>
        <end position="1098"/>
    </location>
</feature>
<dbReference type="RefSeq" id="WP_234128494.1">
    <property type="nucleotide sequence ID" value="NZ_JAHYQA010000002.1"/>
</dbReference>
<gene>
    <name evidence="3" type="ORF">K0H07_03790</name>
</gene>